<feature type="transmembrane region" description="Helical" evidence="1">
    <location>
        <begin position="53"/>
        <end position="75"/>
    </location>
</feature>
<evidence type="ECO:0000313" key="3">
    <source>
        <dbReference type="Proteomes" id="UP000614741"/>
    </source>
</evidence>
<accession>A0ABQ4DRA1</accession>
<keyword evidence="1" id="KW-1133">Transmembrane helix</keyword>
<feature type="transmembrane region" description="Helical" evidence="1">
    <location>
        <begin position="6"/>
        <end position="24"/>
    </location>
</feature>
<keyword evidence="1" id="KW-0812">Transmembrane</keyword>
<reference evidence="2 3" key="1">
    <citation type="submission" date="2021-01" db="EMBL/GenBank/DDBJ databases">
        <title>Whole genome shotgun sequence of Cellulomonas phragmiteti NBRC 110785.</title>
        <authorList>
            <person name="Komaki H."/>
            <person name="Tamura T."/>
        </authorList>
    </citation>
    <scope>NUCLEOTIDE SEQUENCE [LARGE SCALE GENOMIC DNA]</scope>
    <source>
        <strain evidence="2 3">NBRC 110785</strain>
    </source>
</reference>
<evidence type="ECO:0000313" key="2">
    <source>
        <dbReference type="EMBL" id="GIG41881.1"/>
    </source>
</evidence>
<dbReference type="EMBL" id="BONP01000042">
    <property type="protein sequence ID" value="GIG41881.1"/>
    <property type="molecule type" value="Genomic_DNA"/>
</dbReference>
<keyword evidence="1" id="KW-0472">Membrane</keyword>
<keyword evidence="3" id="KW-1185">Reference proteome</keyword>
<feature type="transmembrane region" description="Helical" evidence="1">
    <location>
        <begin position="87"/>
        <end position="111"/>
    </location>
</feature>
<protein>
    <submittedName>
        <fullName evidence="2">Uncharacterized protein</fullName>
    </submittedName>
</protein>
<gene>
    <name evidence="2" type="ORF">Cph01nite_36430</name>
</gene>
<proteinExistence type="predicted"/>
<evidence type="ECO:0000256" key="1">
    <source>
        <dbReference type="SAM" id="Phobius"/>
    </source>
</evidence>
<name>A0ABQ4DRA1_9CELL</name>
<organism evidence="2 3">
    <name type="scientific">Cellulomonas phragmiteti</name>
    <dbReference type="NCBI Taxonomy" id="478780"/>
    <lineage>
        <taxon>Bacteria</taxon>
        <taxon>Bacillati</taxon>
        <taxon>Actinomycetota</taxon>
        <taxon>Actinomycetes</taxon>
        <taxon>Micrococcales</taxon>
        <taxon>Cellulomonadaceae</taxon>
        <taxon>Cellulomonas</taxon>
    </lineage>
</organism>
<sequence length="163" mass="17599">MVVAAVVITALVIGMGVVLHRTFAPVRYARYLARWAYFTAGPYGIRPGRAARIVRVLTAGLMVVVAGALVLCLVLEAYPDPATVPDWYLVATLVWCGVAVLTAVLSIVVGLSGRPRALMISQLRGLSVDEADAWVQRTMKLPAEWAAHVDGEPAPRKGRRVRP</sequence>
<comment type="caution">
    <text evidence="2">The sequence shown here is derived from an EMBL/GenBank/DDBJ whole genome shotgun (WGS) entry which is preliminary data.</text>
</comment>
<dbReference type="Proteomes" id="UP000614741">
    <property type="component" value="Unassembled WGS sequence"/>
</dbReference>